<dbReference type="STRING" id="1619308.B5808_13400"/>
<dbReference type="Proteomes" id="UP000192775">
    <property type="component" value="Chromosome"/>
</dbReference>
<name>A0A1X9LLX0_9MICO</name>
<keyword evidence="1" id="KW-0732">Signal</keyword>
<evidence type="ECO:0000256" key="1">
    <source>
        <dbReference type="SAM" id="SignalP"/>
    </source>
</evidence>
<dbReference type="KEGG" id="cphy:B5808_13400"/>
<evidence type="ECO:0000313" key="3">
    <source>
        <dbReference type="Proteomes" id="UP000192775"/>
    </source>
</evidence>
<organism evidence="2 3">
    <name type="scientific">Cnuibacter physcomitrellae</name>
    <dbReference type="NCBI Taxonomy" id="1619308"/>
    <lineage>
        <taxon>Bacteria</taxon>
        <taxon>Bacillati</taxon>
        <taxon>Actinomycetota</taxon>
        <taxon>Actinomycetes</taxon>
        <taxon>Micrococcales</taxon>
        <taxon>Microbacteriaceae</taxon>
        <taxon>Cnuibacter</taxon>
    </lineage>
</organism>
<protein>
    <submittedName>
        <fullName evidence="2">Uncharacterized protein</fullName>
    </submittedName>
</protein>
<proteinExistence type="predicted"/>
<evidence type="ECO:0000313" key="2">
    <source>
        <dbReference type="EMBL" id="ARJ06107.1"/>
    </source>
</evidence>
<keyword evidence="3" id="KW-1185">Reference proteome</keyword>
<gene>
    <name evidence="2" type="ORF">B5808_13400</name>
</gene>
<feature type="signal peptide" evidence="1">
    <location>
        <begin position="1"/>
        <end position="22"/>
    </location>
</feature>
<sequence>MGLAAMVAAGMLALTGCFVVPVADGRSPFDDPGGASFDQVEAQVSPVQTLVDETLQSTGWAATVSTAQDNCEGPCNLRLGIDIVPEVQAIEAAERFGLEENRGGSFVIPLPPETLKALMEKILPAASAAKLDVSFIGECADEAVLRAAEIYTGACTGLIPSAQALLGTTDDFYRDSVFDLRGSGSWLDEELIVQSGSYSADDILGRLQDVPSGTESGRAFS</sequence>
<dbReference type="AlphaFoldDB" id="A0A1X9LLX0"/>
<accession>A0A1X9LLX0</accession>
<feature type="chain" id="PRO_5038792912" evidence="1">
    <location>
        <begin position="23"/>
        <end position="221"/>
    </location>
</feature>
<dbReference type="EMBL" id="CP020715">
    <property type="protein sequence ID" value="ARJ06107.1"/>
    <property type="molecule type" value="Genomic_DNA"/>
</dbReference>
<reference evidence="2 3" key="1">
    <citation type="submission" date="2017-04" db="EMBL/GenBank/DDBJ databases">
        <authorList>
            <person name="Afonso C.L."/>
            <person name="Miller P.J."/>
            <person name="Scott M.A."/>
            <person name="Spackman E."/>
            <person name="Goraichik I."/>
            <person name="Dimitrov K.M."/>
            <person name="Suarez D.L."/>
            <person name="Swayne D.E."/>
        </authorList>
    </citation>
    <scope>NUCLEOTIDE SEQUENCE [LARGE SCALE GENOMIC DNA]</scope>
    <source>
        <strain evidence="3">XA(T)</strain>
    </source>
</reference>